<feature type="transmembrane region" description="Helical" evidence="6">
    <location>
        <begin position="462"/>
        <end position="483"/>
    </location>
</feature>
<accession>G3ALN5</accession>
<feature type="compositionally biased region" description="Low complexity" evidence="5">
    <location>
        <begin position="173"/>
        <end position="184"/>
    </location>
</feature>
<evidence type="ECO:0000256" key="1">
    <source>
        <dbReference type="ARBA" id="ARBA00004141"/>
    </source>
</evidence>
<evidence type="ECO:0000256" key="3">
    <source>
        <dbReference type="ARBA" id="ARBA00022989"/>
    </source>
</evidence>
<dbReference type="HOGENOM" id="CLU_023518_0_0_1"/>
<dbReference type="Proteomes" id="UP000000709">
    <property type="component" value="Unassembled WGS sequence"/>
</dbReference>
<evidence type="ECO:0000256" key="2">
    <source>
        <dbReference type="ARBA" id="ARBA00022692"/>
    </source>
</evidence>
<dbReference type="OrthoDB" id="262547at2759"/>
<feature type="transmembrane region" description="Helical" evidence="6">
    <location>
        <begin position="12"/>
        <end position="35"/>
    </location>
</feature>
<dbReference type="STRING" id="619300.G3ALN5"/>
<dbReference type="KEGG" id="spaa:SPAPADRAFT_60613"/>
<protein>
    <recommendedName>
        <fullName evidence="9">Zinc/iron permease</fullName>
    </recommendedName>
</protein>
<dbReference type="GO" id="GO:0005385">
    <property type="term" value="F:zinc ion transmembrane transporter activity"/>
    <property type="evidence" value="ECO:0007669"/>
    <property type="project" value="TreeGrafter"/>
</dbReference>
<keyword evidence="4 6" id="KW-0472">Membrane</keyword>
<dbReference type="OMA" id="HVVDCAH"/>
<dbReference type="FunCoup" id="G3ALN5">
    <property type="interactions" value="21"/>
</dbReference>
<dbReference type="eggNOG" id="KOG2474">
    <property type="taxonomic scope" value="Eukaryota"/>
</dbReference>
<evidence type="ECO:0000313" key="8">
    <source>
        <dbReference type="Proteomes" id="UP000000709"/>
    </source>
</evidence>
<evidence type="ECO:0000256" key="6">
    <source>
        <dbReference type="SAM" id="Phobius"/>
    </source>
</evidence>
<dbReference type="GeneID" id="18873490"/>
<dbReference type="GO" id="GO:0016020">
    <property type="term" value="C:membrane"/>
    <property type="evidence" value="ECO:0007669"/>
    <property type="project" value="UniProtKB-SubCell"/>
</dbReference>
<feature type="region of interest" description="Disordered" evidence="5">
    <location>
        <begin position="146"/>
        <end position="184"/>
    </location>
</feature>
<evidence type="ECO:0000313" key="7">
    <source>
        <dbReference type="EMBL" id="EGW33278.1"/>
    </source>
</evidence>
<reference evidence="7 8" key="1">
    <citation type="journal article" date="2011" name="Proc. Natl. Acad. Sci. U.S.A.">
        <title>Comparative genomics of xylose-fermenting fungi for enhanced biofuel production.</title>
        <authorList>
            <person name="Wohlbach D.J."/>
            <person name="Kuo A."/>
            <person name="Sato T.K."/>
            <person name="Potts K.M."/>
            <person name="Salamov A.A."/>
            <person name="LaButti K.M."/>
            <person name="Sun H."/>
            <person name="Clum A."/>
            <person name="Pangilinan J.L."/>
            <person name="Lindquist E.A."/>
            <person name="Lucas S."/>
            <person name="Lapidus A."/>
            <person name="Jin M."/>
            <person name="Gunawan C."/>
            <person name="Balan V."/>
            <person name="Dale B.E."/>
            <person name="Jeffries T.W."/>
            <person name="Zinkel R."/>
            <person name="Barry K.W."/>
            <person name="Grigoriev I.V."/>
            <person name="Gasch A.P."/>
        </authorList>
    </citation>
    <scope>NUCLEOTIDE SEQUENCE [LARGE SCALE GENOMIC DNA]</scope>
    <source>
        <strain evidence="8">NRRL Y-27907 / 11-Y1</strain>
    </source>
</reference>
<proteinExistence type="predicted"/>
<evidence type="ECO:0000256" key="5">
    <source>
        <dbReference type="SAM" id="MobiDB-lite"/>
    </source>
</evidence>
<feature type="compositionally biased region" description="Basic residues" evidence="5">
    <location>
        <begin position="312"/>
        <end position="324"/>
    </location>
</feature>
<organism evidence="8">
    <name type="scientific">Spathaspora passalidarum (strain NRRL Y-27907 / 11-Y1)</name>
    <dbReference type="NCBI Taxonomy" id="619300"/>
    <lineage>
        <taxon>Eukaryota</taxon>
        <taxon>Fungi</taxon>
        <taxon>Dikarya</taxon>
        <taxon>Ascomycota</taxon>
        <taxon>Saccharomycotina</taxon>
        <taxon>Pichiomycetes</taxon>
        <taxon>Debaryomycetaceae</taxon>
        <taxon>Spathaspora</taxon>
    </lineage>
</organism>
<gene>
    <name evidence="7" type="ORF">SPAPADRAFT_60613</name>
</gene>
<name>G3ALN5_SPAPN</name>
<dbReference type="PANTHER" id="PTHR11040">
    <property type="entry name" value="ZINC/IRON TRANSPORTER"/>
    <property type="match status" value="1"/>
</dbReference>
<feature type="transmembrane region" description="Helical" evidence="6">
    <location>
        <begin position="55"/>
        <end position="76"/>
    </location>
</feature>
<dbReference type="EMBL" id="GL996501">
    <property type="protein sequence ID" value="EGW33278.1"/>
    <property type="molecule type" value="Genomic_DNA"/>
</dbReference>
<keyword evidence="3 6" id="KW-1133">Transmembrane helix</keyword>
<keyword evidence="8" id="KW-1185">Reference proteome</keyword>
<feature type="transmembrane region" description="Helical" evidence="6">
    <location>
        <begin position="495"/>
        <end position="513"/>
    </location>
</feature>
<comment type="subcellular location">
    <subcellularLocation>
        <location evidence="1">Membrane</location>
        <topology evidence="1">Multi-pass membrane protein</topology>
    </subcellularLocation>
</comment>
<feature type="compositionally biased region" description="Basic and acidic residues" evidence="5">
    <location>
        <begin position="325"/>
        <end position="334"/>
    </location>
</feature>
<feature type="region of interest" description="Disordered" evidence="5">
    <location>
        <begin position="301"/>
        <end position="337"/>
    </location>
</feature>
<keyword evidence="2 6" id="KW-0812">Transmembrane</keyword>
<evidence type="ECO:0008006" key="9">
    <source>
        <dbReference type="Google" id="ProtNLM"/>
    </source>
</evidence>
<feature type="transmembrane region" description="Helical" evidence="6">
    <location>
        <begin position="417"/>
        <end position="442"/>
    </location>
</feature>
<feature type="compositionally biased region" description="Acidic residues" evidence="5">
    <location>
        <begin position="155"/>
        <end position="167"/>
    </location>
</feature>
<sequence length="514" mass="56930">MLEIIANQGWTLTTLSSVICISGTLVIFFDDIYYFLAPKSLTSKFPFNLNKNYKFMNGCLAFSSGCLIFTSLYRLLPEALEYLKDSVEEEEETSTANKAVGFKLELIGSYVAGILICLLFNSVLHMLTSESVVHCNHGGDVSVSGTHHDHGYYHDDDDDNDEEEEHELVECASSSSPPKSNGSSCKINDLDKVHTCSPQAQQEQRVQQVQQVQQDVTVVQQEMNERAPLIKRASTKQLIMKYIYRSEEDGTDGECKGYSSAELCTYNNCHGSPNCNKLHYCEIPELPIYEEFGGQILSEEEVEADQDDRGRSTSHRSTSMRRHPTRESHQSHNVDHHHHVVSPLSRLLLIGIETVLAITLHKLPEGFITYITSETDPELGLAIFISLLFHNFTEGFSMCLPLYYSFSSGSNTKHAKLKAVSISGLLGGLSQPVGAFLGFLFLNFNHDRLGGDDGIDVRKLDYIFGITLSITSGFLTVIALSMYGSAVSFGGSSNFVMLWCLVGICLIGISSALT</sequence>
<dbReference type="RefSeq" id="XP_007374793.1">
    <property type="nucleotide sequence ID" value="XM_007374731.1"/>
</dbReference>
<evidence type="ECO:0000256" key="4">
    <source>
        <dbReference type="ARBA" id="ARBA00023136"/>
    </source>
</evidence>
<dbReference type="AlphaFoldDB" id="G3ALN5"/>
<dbReference type="InterPro" id="IPR003689">
    <property type="entry name" value="ZIP"/>
</dbReference>
<dbReference type="Pfam" id="PF02535">
    <property type="entry name" value="Zip"/>
    <property type="match status" value="1"/>
</dbReference>
<feature type="transmembrane region" description="Helical" evidence="6">
    <location>
        <begin position="107"/>
        <end position="127"/>
    </location>
</feature>
<dbReference type="PANTHER" id="PTHR11040:SF210">
    <property type="entry name" value="ZINC-REGULATED TRANSPORTER 3"/>
    <property type="match status" value="1"/>
</dbReference>
<dbReference type="InParanoid" id="G3ALN5"/>